<evidence type="ECO:0000256" key="9">
    <source>
        <dbReference type="ARBA" id="ARBA00022842"/>
    </source>
</evidence>
<feature type="binding site" evidence="11">
    <location>
        <position position="116"/>
    </location>
    <ligand>
        <name>ATP</name>
        <dbReference type="ChEBI" id="CHEBI:30616"/>
    </ligand>
</feature>
<dbReference type="SUPFAM" id="SSF81891">
    <property type="entry name" value="Poly A polymerase C-terminal region-like"/>
    <property type="match status" value="1"/>
</dbReference>
<evidence type="ECO:0000256" key="6">
    <source>
        <dbReference type="ARBA" id="ARBA00022741"/>
    </source>
</evidence>
<feature type="binding site" evidence="11">
    <location>
        <position position="32"/>
    </location>
    <ligand>
        <name>CTP</name>
        <dbReference type="ChEBI" id="CHEBI:37563"/>
    </ligand>
</feature>
<feature type="binding site" evidence="11">
    <location>
        <position position="159"/>
    </location>
    <ligand>
        <name>CTP</name>
        <dbReference type="ChEBI" id="CHEBI:37563"/>
    </ligand>
</feature>
<dbReference type="HAMAP" id="MF_01263">
    <property type="entry name" value="CCA_bact_type3"/>
    <property type="match status" value="1"/>
</dbReference>
<keyword evidence="5 11" id="KW-0479">Metal-binding</keyword>
<evidence type="ECO:0000256" key="7">
    <source>
        <dbReference type="ARBA" id="ARBA00022800"/>
    </source>
</evidence>
<feature type="binding site" evidence="11">
    <location>
        <position position="116"/>
    </location>
    <ligand>
        <name>CTP</name>
        <dbReference type="ChEBI" id="CHEBI:37563"/>
    </ligand>
</feature>
<comment type="caution">
    <text evidence="15">The sequence shown here is derived from an EMBL/GenBank/DDBJ whole genome shotgun (WGS) entry which is preliminary data.</text>
</comment>
<comment type="catalytic activity">
    <reaction evidence="11">
        <text>a tRNA with a 3' CCA end + 2 CTP + ATP = a tRNA with a 3' CCACCA end + 3 diphosphate</text>
        <dbReference type="Rhea" id="RHEA:76235"/>
        <dbReference type="Rhea" id="RHEA-COMP:10468"/>
        <dbReference type="Rhea" id="RHEA-COMP:18655"/>
        <dbReference type="ChEBI" id="CHEBI:30616"/>
        <dbReference type="ChEBI" id="CHEBI:33019"/>
        <dbReference type="ChEBI" id="CHEBI:37563"/>
        <dbReference type="ChEBI" id="CHEBI:83071"/>
        <dbReference type="ChEBI" id="CHEBI:195187"/>
    </reaction>
</comment>
<comment type="catalytic activity">
    <reaction evidence="11">
        <text>a tRNA precursor + 2 CTP + ATP = a tRNA with a 3' CCA end + 3 diphosphate</text>
        <dbReference type="Rhea" id="RHEA:14433"/>
        <dbReference type="Rhea" id="RHEA-COMP:10465"/>
        <dbReference type="Rhea" id="RHEA-COMP:10468"/>
        <dbReference type="ChEBI" id="CHEBI:30616"/>
        <dbReference type="ChEBI" id="CHEBI:33019"/>
        <dbReference type="ChEBI" id="CHEBI:37563"/>
        <dbReference type="ChEBI" id="CHEBI:74896"/>
        <dbReference type="ChEBI" id="CHEBI:83071"/>
        <dbReference type="EC" id="2.7.7.72"/>
    </reaction>
</comment>
<feature type="binding site" evidence="11">
    <location>
        <position position="168"/>
    </location>
    <ligand>
        <name>ATP</name>
        <dbReference type="ChEBI" id="CHEBI:30616"/>
    </ligand>
</feature>
<sequence>MQLDLSHPEFQAAIPIMQQIEAAGFEAYFVGGSVRDALLGLPIHDVDIASSAYPEEIKQIFKKTVDTGIQHGTVMVLHGGEGYEVTTFRTESGYQDFRRPDKVTFVRSLEEDLKRRDFTVNALAVKHDGTIVDLFGGLADLDDKLLRAVGEATDRFSEDALRMMRAVRFQSQLGFAIEANTKRALQTEAPLLAHISIERIASEFTRLMTGIDRDAALTTMLDSGLSAYCPGFENHTDELRELTELKDDQLPSAAVAWTLVVHALQVPATPLLKQWKQANALIETVNRANTLIDAKQVSAWQLYQAGEEAVTVASQAAEWLNLPNQWQAQYQQLPIKSKQALAINGQKLIQAGVKPGPQLGQLLTQVERAVVSGDLSNEPDVLLNHALSESQHN</sequence>
<dbReference type="GO" id="GO:0000049">
    <property type="term" value="F:tRNA binding"/>
    <property type="evidence" value="ECO:0007669"/>
    <property type="project" value="UniProtKB-UniRule"/>
</dbReference>
<feature type="domain" description="tRNA nucleotidyltransferase/poly(A) polymerase RNA and SrmB- binding" evidence="13">
    <location>
        <begin position="174"/>
        <end position="232"/>
    </location>
</feature>
<dbReference type="GO" id="GO:0000287">
    <property type="term" value="F:magnesium ion binding"/>
    <property type="evidence" value="ECO:0007669"/>
    <property type="project" value="UniProtKB-UniRule"/>
</dbReference>
<feature type="binding site" evidence="11">
    <location>
        <position position="32"/>
    </location>
    <ligand>
        <name>ATP</name>
        <dbReference type="ChEBI" id="CHEBI:30616"/>
    </ligand>
</feature>
<dbReference type="EC" id="2.7.7.72" evidence="11"/>
<dbReference type="GO" id="GO:0004810">
    <property type="term" value="F:CCA tRNA nucleotidyltransferase activity"/>
    <property type="evidence" value="ECO:0007669"/>
    <property type="project" value="UniProtKB-UniRule"/>
</dbReference>
<evidence type="ECO:0000256" key="1">
    <source>
        <dbReference type="ARBA" id="ARBA00001946"/>
    </source>
</evidence>
<dbReference type="GO" id="GO:0042245">
    <property type="term" value="P:RNA repair"/>
    <property type="evidence" value="ECO:0007669"/>
    <property type="project" value="UniProtKB-KW"/>
</dbReference>
<dbReference type="Pfam" id="PF01743">
    <property type="entry name" value="PolyA_pol"/>
    <property type="match status" value="1"/>
</dbReference>
<dbReference type="InterPro" id="IPR002646">
    <property type="entry name" value="PolA_pol_head_dom"/>
</dbReference>
<keyword evidence="9 11" id="KW-0460">Magnesium</keyword>
<dbReference type="EMBL" id="JQCE01000005">
    <property type="protein sequence ID" value="KRO18276.1"/>
    <property type="molecule type" value="Genomic_DNA"/>
</dbReference>
<feature type="binding site" evidence="11">
    <location>
        <position position="165"/>
    </location>
    <ligand>
        <name>ATP</name>
        <dbReference type="ChEBI" id="CHEBI:30616"/>
    </ligand>
</feature>
<dbReference type="GO" id="GO:0001680">
    <property type="term" value="P:tRNA 3'-terminal CCA addition"/>
    <property type="evidence" value="ECO:0007669"/>
    <property type="project" value="UniProtKB-UniRule"/>
</dbReference>
<dbReference type="Gene3D" id="1.10.110.30">
    <property type="match status" value="1"/>
</dbReference>
<dbReference type="GO" id="GO:0160016">
    <property type="term" value="F:CCACCA tRNA nucleotidyltransferase activity"/>
    <property type="evidence" value="ECO:0007669"/>
    <property type="project" value="RHEA"/>
</dbReference>
<keyword evidence="7 11" id="KW-0692">RNA repair</keyword>
<dbReference type="Gene3D" id="3.30.460.10">
    <property type="entry name" value="Beta Polymerase, domain 2"/>
    <property type="match status" value="1"/>
</dbReference>
<dbReference type="AlphaFoldDB" id="A0A0R2MXW8"/>
<comment type="miscellaneous">
    <text evidence="11">A single active site specifically recognizes both ATP and CTP and is responsible for their addition.</text>
</comment>
<evidence type="ECO:0000256" key="11">
    <source>
        <dbReference type="HAMAP-Rule" id="MF_01263"/>
    </source>
</evidence>
<proteinExistence type="inferred from homology"/>
<dbReference type="STRING" id="1293598.IV56_GL001407"/>
<evidence type="ECO:0000259" key="14">
    <source>
        <dbReference type="Pfam" id="PF13735"/>
    </source>
</evidence>
<comment type="subunit">
    <text evidence="11">Homodimer.</text>
</comment>
<feature type="binding site" evidence="11">
    <location>
        <position position="168"/>
    </location>
    <ligand>
        <name>CTP</name>
        <dbReference type="ChEBI" id="CHEBI:37563"/>
    </ligand>
</feature>
<feature type="domain" description="Poly A polymerase head" evidence="12">
    <location>
        <begin position="27"/>
        <end position="147"/>
    </location>
</feature>
<dbReference type="InterPro" id="IPR043519">
    <property type="entry name" value="NT_sf"/>
</dbReference>
<feature type="binding site" evidence="11">
    <location>
        <position position="35"/>
    </location>
    <ligand>
        <name>CTP</name>
        <dbReference type="ChEBI" id="CHEBI:37563"/>
    </ligand>
</feature>
<keyword evidence="6 11" id="KW-0547">Nucleotide-binding</keyword>
<name>A0A0R2MXW8_9LACO</name>
<keyword evidence="4 11" id="KW-0548">Nucleotidyltransferase</keyword>
<dbReference type="PANTHER" id="PTHR46173:SF1">
    <property type="entry name" value="CCA TRNA NUCLEOTIDYLTRANSFERASE 1, MITOCHONDRIAL"/>
    <property type="match status" value="1"/>
</dbReference>
<protein>
    <recommendedName>
        <fullName evidence="11">CCA-adding enzyme</fullName>
        <ecNumber evidence="11">2.7.7.72</ecNumber>
    </recommendedName>
    <alternativeName>
        <fullName evidence="11">CCA tRNA nucleotidyltransferase</fullName>
    </alternativeName>
    <alternativeName>
        <fullName evidence="11">tRNA CCA-pyrophosphorylase</fullName>
    </alternativeName>
    <alternativeName>
        <fullName evidence="11">tRNA adenylyl-/cytidylyl- transferase</fullName>
    </alternativeName>
    <alternativeName>
        <fullName evidence="11">tRNA nucleotidyltransferase</fullName>
    </alternativeName>
    <alternativeName>
        <fullName evidence="11">tRNA-NT</fullName>
    </alternativeName>
</protein>
<dbReference type="PATRIC" id="fig|1293598.4.peg.1472"/>
<feature type="binding site" evidence="11">
    <location>
        <position position="47"/>
    </location>
    <ligand>
        <name>Mg(2+)</name>
        <dbReference type="ChEBI" id="CHEBI:18420"/>
    </ligand>
</feature>
<keyword evidence="2 11" id="KW-0808">Transferase</keyword>
<dbReference type="CDD" id="cd05398">
    <property type="entry name" value="NT_ClassII-CCAase"/>
    <property type="match status" value="1"/>
</dbReference>
<dbReference type="Pfam" id="PF12627">
    <property type="entry name" value="PolyA_pol_RNAbd"/>
    <property type="match status" value="1"/>
</dbReference>
<dbReference type="NCBIfam" id="NF009814">
    <property type="entry name" value="PRK13299.1"/>
    <property type="match status" value="1"/>
</dbReference>
<accession>A0A0R2MXW8</accession>
<evidence type="ECO:0000259" key="13">
    <source>
        <dbReference type="Pfam" id="PF12627"/>
    </source>
</evidence>
<dbReference type="InterPro" id="IPR032828">
    <property type="entry name" value="PolyA_RNA-bd"/>
</dbReference>
<comment type="function">
    <text evidence="11">Catalyzes the addition and repair of the essential 3'-terminal CCA sequence in tRNAs without using a nucleic acid template. Adds these three nucleotides in the order of C, C, and A to the tRNA nucleotide-73, using CTP and ATP as substrates and producing inorganic pyrophosphate. tRNA 3'-terminal CCA addition is required both for tRNA processing and repair. Also involved in tRNA surveillance by mediating tandem CCA addition to generate a CCACCA at the 3' terminus of unstable tRNAs. While stable tRNAs receive only 3'-terminal CCA, unstable tRNAs are marked with CCACCA and rapidly degraded.</text>
</comment>
<dbReference type="GO" id="GO:0005524">
    <property type="term" value="F:ATP binding"/>
    <property type="evidence" value="ECO:0007669"/>
    <property type="project" value="UniProtKB-UniRule"/>
</dbReference>
<keyword evidence="10 11" id="KW-0694">RNA-binding</keyword>
<evidence type="ECO:0000256" key="4">
    <source>
        <dbReference type="ARBA" id="ARBA00022695"/>
    </source>
</evidence>
<dbReference type="RefSeq" id="WP_056992103.1">
    <property type="nucleotide sequence ID" value="NZ_JQCE01000005.1"/>
</dbReference>
<evidence type="ECO:0000313" key="16">
    <source>
        <dbReference type="Proteomes" id="UP000050969"/>
    </source>
</evidence>
<dbReference type="SUPFAM" id="SSF81301">
    <property type="entry name" value="Nucleotidyltransferase"/>
    <property type="match status" value="1"/>
</dbReference>
<dbReference type="Pfam" id="PF13735">
    <property type="entry name" value="tRNA_NucTran2_2"/>
    <property type="match status" value="1"/>
</dbReference>
<feature type="binding site" evidence="11">
    <location>
        <position position="35"/>
    </location>
    <ligand>
        <name>ATP</name>
        <dbReference type="ChEBI" id="CHEBI:30616"/>
    </ligand>
</feature>
<dbReference type="Gene3D" id="1.10.246.80">
    <property type="match status" value="1"/>
</dbReference>
<evidence type="ECO:0000256" key="8">
    <source>
        <dbReference type="ARBA" id="ARBA00022840"/>
    </source>
</evidence>
<gene>
    <name evidence="11" type="primary">cca</name>
    <name evidence="15" type="ORF">IV56_GL001407</name>
</gene>
<comment type="similarity">
    <text evidence="11">Belongs to the tRNA nucleotidyltransferase/poly(A) polymerase family. Bacterial CCA-adding enzyme type 3 subfamily.</text>
</comment>
<feature type="binding site" evidence="11">
    <location>
        <position position="162"/>
    </location>
    <ligand>
        <name>CTP</name>
        <dbReference type="ChEBI" id="CHEBI:37563"/>
    </ligand>
</feature>
<dbReference type="Proteomes" id="UP000050969">
    <property type="component" value="Unassembled WGS sequence"/>
</dbReference>
<evidence type="ECO:0000256" key="5">
    <source>
        <dbReference type="ARBA" id="ARBA00022723"/>
    </source>
</evidence>
<keyword evidence="16" id="KW-1185">Reference proteome</keyword>
<evidence type="ECO:0000256" key="10">
    <source>
        <dbReference type="ARBA" id="ARBA00022884"/>
    </source>
</evidence>
<feature type="binding site" evidence="11">
    <location>
        <position position="45"/>
    </location>
    <ligand>
        <name>Mg(2+)</name>
        <dbReference type="ChEBI" id="CHEBI:18420"/>
    </ligand>
</feature>
<keyword evidence="3 11" id="KW-0819">tRNA processing</keyword>
<keyword evidence="8 11" id="KW-0067">ATP-binding</keyword>
<dbReference type="PANTHER" id="PTHR46173">
    <property type="entry name" value="CCA TRNA NUCLEOTIDYLTRANSFERASE 1, MITOCHONDRIAL"/>
    <property type="match status" value="1"/>
</dbReference>
<evidence type="ECO:0000259" key="12">
    <source>
        <dbReference type="Pfam" id="PF01743"/>
    </source>
</evidence>
<feature type="domain" description="CCA-adding enzyme C-terminal" evidence="14">
    <location>
        <begin position="249"/>
        <end position="384"/>
    </location>
</feature>
<feature type="binding site" evidence="11">
    <location>
        <position position="165"/>
    </location>
    <ligand>
        <name>CTP</name>
        <dbReference type="ChEBI" id="CHEBI:37563"/>
    </ligand>
</feature>
<dbReference type="InterPro" id="IPR023068">
    <property type="entry name" value="CCA-adding_enz_firmicutes"/>
</dbReference>
<feature type="binding site" evidence="11">
    <location>
        <position position="159"/>
    </location>
    <ligand>
        <name>ATP</name>
        <dbReference type="ChEBI" id="CHEBI:30616"/>
    </ligand>
</feature>
<evidence type="ECO:0000256" key="3">
    <source>
        <dbReference type="ARBA" id="ARBA00022694"/>
    </source>
</evidence>
<comment type="cofactor">
    <cofactor evidence="1 11">
        <name>Mg(2+)</name>
        <dbReference type="ChEBI" id="CHEBI:18420"/>
    </cofactor>
</comment>
<evidence type="ECO:0000256" key="2">
    <source>
        <dbReference type="ARBA" id="ARBA00022679"/>
    </source>
</evidence>
<reference evidence="15 16" key="1">
    <citation type="journal article" date="2015" name="Genome Announc.">
        <title>Expanding the biotechnology potential of lactobacilli through comparative genomics of 213 strains and associated genera.</title>
        <authorList>
            <person name="Sun Z."/>
            <person name="Harris H.M."/>
            <person name="McCann A."/>
            <person name="Guo C."/>
            <person name="Argimon S."/>
            <person name="Zhang W."/>
            <person name="Yang X."/>
            <person name="Jeffery I.B."/>
            <person name="Cooney J.C."/>
            <person name="Kagawa T.F."/>
            <person name="Liu W."/>
            <person name="Song Y."/>
            <person name="Salvetti E."/>
            <person name="Wrobel A."/>
            <person name="Rasinkangas P."/>
            <person name="Parkhill J."/>
            <person name="Rea M.C."/>
            <person name="O'Sullivan O."/>
            <person name="Ritari J."/>
            <person name="Douillard F.P."/>
            <person name="Paul Ross R."/>
            <person name="Yang R."/>
            <person name="Briner A.E."/>
            <person name="Felis G.E."/>
            <person name="de Vos W.M."/>
            <person name="Barrangou R."/>
            <person name="Klaenhammer T.R."/>
            <person name="Caufield P.W."/>
            <person name="Cui Y."/>
            <person name="Zhang H."/>
            <person name="O'Toole P.W."/>
        </authorList>
    </citation>
    <scope>NUCLEOTIDE SEQUENCE [LARGE SCALE GENOMIC DNA]</scope>
    <source>
        <strain evidence="15 16">DSM 24301</strain>
    </source>
</reference>
<dbReference type="InterPro" id="IPR050264">
    <property type="entry name" value="Bact_CCA-adding_enz_type3_sf"/>
</dbReference>
<feature type="binding site" evidence="11">
    <location>
        <position position="162"/>
    </location>
    <ligand>
        <name>ATP</name>
        <dbReference type="ChEBI" id="CHEBI:30616"/>
    </ligand>
</feature>
<dbReference type="Gene3D" id="1.20.58.560">
    <property type="match status" value="1"/>
</dbReference>
<dbReference type="InterPro" id="IPR032810">
    <property type="entry name" value="CCA-adding_enz_C"/>
</dbReference>
<evidence type="ECO:0000313" key="15">
    <source>
        <dbReference type="EMBL" id="KRO18276.1"/>
    </source>
</evidence>
<organism evidence="15 16">
    <name type="scientific">Lacticaseibacillus saniviri JCM 17471 = DSM 24301</name>
    <dbReference type="NCBI Taxonomy" id="1293598"/>
    <lineage>
        <taxon>Bacteria</taxon>
        <taxon>Bacillati</taxon>
        <taxon>Bacillota</taxon>
        <taxon>Bacilli</taxon>
        <taxon>Lactobacillales</taxon>
        <taxon>Lactobacillaceae</taxon>
        <taxon>Lacticaseibacillus</taxon>
    </lineage>
</organism>